<evidence type="ECO:0000256" key="2">
    <source>
        <dbReference type="SAM" id="Phobius"/>
    </source>
</evidence>
<dbReference type="EMBL" id="RRYP01001900">
    <property type="protein sequence ID" value="TNV85351.1"/>
    <property type="molecule type" value="Genomic_DNA"/>
</dbReference>
<keyword evidence="4" id="KW-1185">Reference proteome</keyword>
<dbReference type="Proteomes" id="UP000785679">
    <property type="component" value="Unassembled WGS sequence"/>
</dbReference>
<organism evidence="3 4">
    <name type="scientific">Halteria grandinella</name>
    <dbReference type="NCBI Taxonomy" id="5974"/>
    <lineage>
        <taxon>Eukaryota</taxon>
        <taxon>Sar</taxon>
        <taxon>Alveolata</taxon>
        <taxon>Ciliophora</taxon>
        <taxon>Intramacronucleata</taxon>
        <taxon>Spirotrichea</taxon>
        <taxon>Stichotrichia</taxon>
        <taxon>Sporadotrichida</taxon>
        <taxon>Halteriidae</taxon>
        <taxon>Halteria</taxon>
    </lineage>
</organism>
<feature type="compositionally biased region" description="Polar residues" evidence="1">
    <location>
        <begin position="29"/>
        <end position="39"/>
    </location>
</feature>
<feature type="region of interest" description="Disordered" evidence="1">
    <location>
        <begin position="1"/>
        <end position="61"/>
    </location>
</feature>
<evidence type="ECO:0000313" key="3">
    <source>
        <dbReference type="EMBL" id="TNV85351.1"/>
    </source>
</evidence>
<feature type="transmembrane region" description="Helical" evidence="2">
    <location>
        <begin position="79"/>
        <end position="96"/>
    </location>
</feature>
<keyword evidence="2" id="KW-0812">Transmembrane</keyword>
<proteinExistence type="predicted"/>
<evidence type="ECO:0000256" key="1">
    <source>
        <dbReference type="SAM" id="MobiDB-lite"/>
    </source>
</evidence>
<sequence>MLHIQGLRPAQLSSKIDSDPNNAAGVAPQDQQKPTNTAALTDPKDRNTESPSNSVEGGGGEDEAVGGYRKFEVVKKKQLLKLLDALLWGVFILWWIELTFTYLTKFKGSMAKRLSYPTYYWFIIYFVKLCLQKKGIFEKYGMISDFVVANSAFIINFSYVALLCEFIIYGQVNKVFEFTPVILSYVAQEEYHNVLMGSSMKRKLYQRLFTWSYYVLRNGFEYGKEGANSSINAYWVHHASAVQYFCSFRQLYFEHQQTKQADFGGVPEHT</sequence>
<keyword evidence="2" id="KW-1133">Transmembrane helix</keyword>
<feature type="transmembrane region" description="Helical" evidence="2">
    <location>
        <begin position="116"/>
        <end position="131"/>
    </location>
</feature>
<feature type="compositionally biased region" description="Polar residues" evidence="1">
    <location>
        <begin position="11"/>
        <end position="21"/>
    </location>
</feature>
<reference evidence="3" key="1">
    <citation type="submission" date="2019-06" db="EMBL/GenBank/DDBJ databases">
        <authorList>
            <person name="Zheng W."/>
        </authorList>
    </citation>
    <scope>NUCLEOTIDE SEQUENCE</scope>
    <source>
        <strain evidence="3">QDHG01</strain>
    </source>
</reference>
<feature type="transmembrane region" description="Helical" evidence="2">
    <location>
        <begin position="143"/>
        <end position="169"/>
    </location>
</feature>
<protein>
    <submittedName>
        <fullName evidence="3">Uncharacterized protein</fullName>
    </submittedName>
</protein>
<accession>A0A8J8P0U1</accession>
<comment type="caution">
    <text evidence="3">The sequence shown here is derived from an EMBL/GenBank/DDBJ whole genome shotgun (WGS) entry which is preliminary data.</text>
</comment>
<keyword evidence="2" id="KW-0472">Membrane</keyword>
<evidence type="ECO:0000313" key="4">
    <source>
        <dbReference type="Proteomes" id="UP000785679"/>
    </source>
</evidence>
<dbReference type="AlphaFoldDB" id="A0A8J8P0U1"/>
<name>A0A8J8P0U1_HALGN</name>
<gene>
    <name evidence="3" type="ORF">FGO68_gene2028</name>
</gene>